<accession>A0A0F9HZ89</accession>
<organism evidence="1">
    <name type="scientific">marine sediment metagenome</name>
    <dbReference type="NCBI Taxonomy" id="412755"/>
    <lineage>
        <taxon>unclassified sequences</taxon>
        <taxon>metagenomes</taxon>
        <taxon>ecological metagenomes</taxon>
    </lineage>
</organism>
<name>A0A0F9HZ89_9ZZZZ</name>
<dbReference type="SUPFAM" id="SSF88659">
    <property type="entry name" value="Sigma3 and sigma4 domains of RNA polymerase sigma factors"/>
    <property type="match status" value="1"/>
</dbReference>
<gene>
    <name evidence="1" type="ORF">LCGC14_1644970</name>
</gene>
<protein>
    <submittedName>
        <fullName evidence="1">Uncharacterized protein</fullName>
    </submittedName>
</protein>
<proteinExistence type="predicted"/>
<evidence type="ECO:0000313" key="1">
    <source>
        <dbReference type="EMBL" id="KKM20482.1"/>
    </source>
</evidence>
<dbReference type="EMBL" id="LAZR01013757">
    <property type="protein sequence ID" value="KKM20482.1"/>
    <property type="molecule type" value="Genomic_DNA"/>
</dbReference>
<sequence length="198" mass="22861">MVETFEQYYADKFEYWVDLLTVRIKDRAEAEDRVQDIFTGLITRKDFCEGLIEKGEMDDYIGDAIGRQRAQVYREKQRQVPTTSIDPDNIDFLSSIRDNRVGMRLCYDGVELNDFYETAIKCLVGGRKLPGGSFETVGELRQYIFIQYCQNGRTFKEIGELVGLSLQNIAVHYKRIVTILTPTIERFIGRGLNDGELT</sequence>
<reference evidence="1" key="1">
    <citation type="journal article" date="2015" name="Nature">
        <title>Complex archaea that bridge the gap between prokaryotes and eukaryotes.</title>
        <authorList>
            <person name="Spang A."/>
            <person name="Saw J.H."/>
            <person name="Jorgensen S.L."/>
            <person name="Zaremba-Niedzwiedzka K."/>
            <person name="Martijn J."/>
            <person name="Lind A.E."/>
            <person name="van Eijk R."/>
            <person name="Schleper C."/>
            <person name="Guy L."/>
            <person name="Ettema T.J."/>
        </authorList>
    </citation>
    <scope>NUCLEOTIDE SEQUENCE</scope>
</reference>
<dbReference type="InterPro" id="IPR013324">
    <property type="entry name" value="RNA_pol_sigma_r3/r4-like"/>
</dbReference>
<comment type="caution">
    <text evidence="1">The sequence shown here is derived from an EMBL/GenBank/DDBJ whole genome shotgun (WGS) entry which is preliminary data.</text>
</comment>
<dbReference type="AlphaFoldDB" id="A0A0F9HZ89"/>